<accession>A0ABM7FVW1</accession>
<feature type="compositionally biased region" description="Polar residues" evidence="6">
    <location>
        <begin position="56"/>
        <end position="74"/>
    </location>
</feature>
<dbReference type="PROSITE" id="PS50847">
    <property type="entry name" value="GRAM_POS_ANCHORING"/>
    <property type="match status" value="1"/>
</dbReference>
<proteinExistence type="predicted"/>
<keyword evidence="5" id="KW-0572">Peptidoglycan-anchor</keyword>
<feature type="compositionally biased region" description="Polar residues" evidence="6">
    <location>
        <begin position="939"/>
        <end position="953"/>
    </location>
</feature>
<dbReference type="RefSeq" id="WP_002445386.1">
    <property type="nucleotide sequence ID" value="NZ_AP018585.1"/>
</dbReference>
<feature type="region of interest" description="Disordered" evidence="6">
    <location>
        <begin position="1048"/>
        <end position="1076"/>
    </location>
</feature>
<feature type="region of interest" description="Disordered" evidence="6">
    <location>
        <begin position="1675"/>
        <end position="1711"/>
    </location>
</feature>
<feature type="region of interest" description="Disordered" evidence="6">
    <location>
        <begin position="1162"/>
        <end position="1185"/>
    </location>
</feature>
<dbReference type="InterPro" id="IPR019931">
    <property type="entry name" value="LPXTG_anchor"/>
</dbReference>
<feature type="compositionally biased region" description="Polar residues" evidence="6">
    <location>
        <begin position="1360"/>
        <end position="1376"/>
    </location>
</feature>
<feature type="region of interest" description="Disordered" evidence="6">
    <location>
        <begin position="1577"/>
        <end position="1603"/>
    </location>
</feature>
<dbReference type="Proteomes" id="UP000274772">
    <property type="component" value="Chromosome"/>
</dbReference>
<dbReference type="GeneID" id="58050721"/>
<dbReference type="NCBIfam" id="TIGR01167">
    <property type="entry name" value="LPXTG_anchor"/>
    <property type="match status" value="1"/>
</dbReference>
<feature type="region of interest" description="Disordered" evidence="6">
    <location>
        <begin position="1911"/>
        <end position="1955"/>
    </location>
</feature>
<feature type="region of interest" description="Disordered" evidence="6">
    <location>
        <begin position="1779"/>
        <end position="1812"/>
    </location>
</feature>
<dbReference type="NCBIfam" id="TIGR01168">
    <property type="entry name" value="YSIRK_signal"/>
    <property type="match status" value="1"/>
</dbReference>
<keyword evidence="4" id="KW-0732">Signal</keyword>
<evidence type="ECO:0000313" key="9">
    <source>
        <dbReference type="Proteomes" id="UP000274772"/>
    </source>
</evidence>
<feature type="region of interest" description="Disordered" evidence="6">
    <location>
        <begin position="1360"/>
        <end position="1391"/>
    </location>
</feature>
<evidence type="ECO:0000256" key="5">
    <source>
        <dbReference type="ARBA" id="ARBA00023088"/>
    </source>
</evidence>
<evidence type="ECO:0000313" key="8">
    <source>
        <dbReference type="EMBL" id="BBD92056.1"/>
    </source>
</evidence>
<feature type="compositionally biased region" description="Polar residues" evidence="6">
    <location>
        <begin position="836"/>
        <end position="848"/>
    </location>
</feature>
<feature type="compositionally biased region" description="Polar residues" evidence="6">
    <location>
        <begin position="1464"/>
        <end position="1483"/>
    </location>
</feature>
<feature type="compositionally biased region" description="Basic and acidic residues" evidence="6">
    <location>
        <begin position="954"/>
        <end position="965"/>
    </location>
</feature>
<feature type="region of interest" description="Disordered" evidence="6">
    <location>
        <begin position="939"/>
        <end position="974"/>
    </location>
</feature>
<gene>
    <name evidence="8" type="ORF">JMUB590_0960</name>
</gene>
<dbReference type="EMBL" id="AP018586">
    <property type="protein sequence ID" value="BBD92056.1"/>
    <property type="molecule type" value="Genomic_DNA"/>
</dbReference>
<feature type="domain" description="Gram-positive cocci surface proteins LPxTG" evidence="7">
    <location>
        <begin position="1948"/>
        <end position="1983"/>
    </location>
</feature>
<dbReference type="NCBIfam" id="TIGR04263">
    <property type="entry name" value="SasC_Mrp_aggreg"/>
    <property type="match status" value="1"/>
</dbReference>
<dbReference type="Gene3D" id="1.20.1270.90">
    <property type="entry name" value="AF1782-like"/>
    <property type="match status" value="1"/>
</dbReference>
<feature type="region of interest" description="Disordered" evidence="6">
    <location>
        <begin position="1256"/>
        <end position="1284"/>
    </location>
</feature>
<evidence type="ECO:0000256" key="4">
    <source>
        <dbReference type="ARBA" id="ARBA00022729"/>
    </source>
</evidence>
<evidence type="ECO:0000256" key="2">
    <source>
        <dbReference type="ARBA" id="ARBA00022512"/>
    </source>
</evidence>
<comment type="subcellular location">
    <subcellularLocation>
        <location evidence="1">Secreted</location>
        <location evidence="1">Cell wall</location>
        <topology evidence="1">Peptidoglycan-anchor</topology>
    </subcellularLocation>
</comment>
<feature type="region of interest" description="Disordered" evidence="6">
    <location>
        <begin position="165"/>
        <end position="205"/>
    </location>
</feature>
<name>A0ABM7FVW1_9STAP</name>
<evidence type="ECO:0000256" key="6">
    <source>
        <dbReference type="SAM" id="MobiDB-lite"/>
    </source>
</evidence>
<feature type="compositionally biased region" description="Polar residues" evidence="6">
    <location>
        <begin position="1779"/>
        <end position="1798"/>
    </location>
</feature>
<reference evidence="8 9" key="1">
    <citation type="submission" date="2018-05" db="EMBL/GenBank/DDBJ databases">
        <title>Complete genome sequencing of three human clinical isolates of Staphylococcus caprae reveals virulence factors similar to those of S. epidermidis and S. capitis.</title>
        <authorList>
            <person name="Watanabe S."/>
            <person name="Cui L."/>
        </authorList>
    </citation>
    <scope>NUCLEOTIDE SEQUENCE [LARGE SCALE GENOMIC DNA]</scope>
    <source>
        <strain evidence="8 9">JMUB590</strain>
    </source>
</reference>
<feature type="region of interest" description="Disordered" evidence="6">
    <location>
        <begin position="48"/>
        <end position="74"/>
    </location>
</feature>
<feature type="region of interest" description="Disordered" evidence="6">
    <location>
        <begin position="1464"/>
        <end position="1493"/>
    </location>
</feature>
<dbReference type="Pfam" id="PF04650">
    <property type="entry name" value="YSIRK_signal"/>
    <property type="match status" value="1"/>
</dbReference>
<keyword evidence="2" id="KW-0134">Cell wall</keyword>
<feature type="compositionally biased region" description="Polar residues" evidence="6">
    <location>
        <begin position="165"/>
        <end position="180"/>
    </location>
</feature>
<feature type="compositionally biased region" description="Basic and acidic residues" evidence="6">
    <location>
        <begin position="1927"/>
        <end position="1937"/>
    </location>
</feature>
<dbReference type="Gene3D" id="1.20.1270.70">
    <property type="entry name" value="Designed single chain three-helix bundle"/>
    <property type="match status" value="1"/>
</dbReference>
<dbReference type="Pfam" id="PF00746">
    <property type="entry name" value="Gram_pos_anchor"/>
    <property type="match status" value="1"/>
</dbReference>
<feature type="region of interest" description="Disordered" evidence="6">
    <location>
        <begin position="832"/>
        <end position="860"/>
    </location>
</feature>
<protein>
    <recommendedName>
        <fullName evidence="7">Gram-positive cocci surface proteins LPxTG domain-containing protein</fullName>
    </recommendedName>
</protein>
<dbReference type="InterPro" id="IPR005877">
    <property type="entry name" value="YSIRK_signal_dom"/>
</dbReference>
<organism evidence="8 9">
    <name type="scientific">Staphylococcus caprae</name>
    <dbReference type="NCBI Taxonomy" id="29380"/>
    <lineage>
        <taxon>Bacteria</taxon>
        <taxon>Bacillati</taxon>
        <taxon>Bacillota</taxon>
        <taxon>Bacilli</taxon>
        <taxon>Bacillales</taxon>
        <taxon>Staphylococcaceae</taxon>
        <taxon>Staphylococcus</taxon>
    </lineage>
</organism>
<keyword evidence="3" id="KW-0964">Secreted</keyword>
<sequence>MKKNNRIYNLDNTITRFSIRKYQGFGAASVAVAAFFMMTNTHFAKADVSDSKETNDQIQTQSNLNQTNDLTKESTPITKVNNVNNEQKNPEPVTTQNSVDKSKLNQLVAQYKAIDLSPKTEESIKAFEADVNEAERVLNSNLTQQEVNRFYYKFLNSAGKLRNKTTMDSNDLTNNDNQRTQNKETIHTPPRTRINTNSQPKHLPHGSYFRAVDTAANTVASTDPLSKNETDASIKNGNFRQVSGGNLPTRSNKLTIVRGVDHWHSLSKDPNPEYPILFTPAAKDYANFMSDNTDPYGVVLARTTNGWDRSVLDPRVAGIYQDIDVTPGSELVINFISTSPTFTDGVTGAKLKISNVEGTQTLFDKRLDAMQNFPTGWLKAMVNIPDNMNQVRISFLPISINNALTTRESNSGHGFGDNPNYNYGGTVSRVTANTGAYVVSRINQVNYDAVASTPTSNVARATVSLTVENKGHTQSKETTYKVVLPPNSKFISATGANGNYNANTNTLTLNISNIHGGNTKDISYTVEFEAMRPKLVDLNGQISYKTNAPFRGDGSQKTGNNSVNTQTVTLKMNKTDLESKLTEVEAHIRDLKESNYTNQSWNALKEKIAEARTIINEDNNNVALDNRASQATINTVTNELVTLKGELKMATPSKPIVNANNQEANVTISPALEADKVNISYHNTNNENDTLVATKSNATWSLDKQVQGITINENTGKITISYSAVQSESLITATETTGNSADSELSEITMPRKETTPGAPTIKADQTNATVTVIPVGESTKIVIKYKNKENQAGEIIATKTGSTWSLNKQETGITIDANSGDVTISYSAVHPESEVTASETKGNSDMSPESKVNMPRKEQTPVPPIVNANEAQANVNIAPNGESTKVVVQYINNGGQASTVTATKEGTTWSLDKDVSGISINSNSGQVTISHLAVQPESEVTASETKGNSDASQEIKVKMPRKESTPQAPTISTNEEQASVIVTPSDDSTKMVIKYLDLEDQINSITASKINHQWSLNKQVQGITIEPNTGKVEISYQATQPESDIIATETKGNSDESGESKTVMPRKEDIPEPPTVSANVEQANVNVVPNDDSTKVIVNYTNTEGQIISINANKEGTAWRLDKQEEGITINENTGELTISYTAAQPESEVTASEIKGNSDASALSKVKMPRKESTPEAPTVNTDDVETNVSILPNDESTKLEINFKNKEGQSSKITATKEGGIWNLDKEVPGITIEPTTGEVTISYTAVQPESEVIASETKGNSEASEVSKVAMPRKESTPSAPTVKADVSLANVSILPNNESTKVIVQFINKDGKLETAITTKEGAIWSIDKEVPGITLDTTTGEVIISHTAVQAESEVTASETKGNSDSSGLNKVTMPRKESTPDAPTVNANEAQANVSILPNGESTKLEINFTNKEGQTTTVIATKEEQNWILDKEVPGITLDTNTGEVSISYTAVQPESEITASETKGNSEASQTSKVTMPRKEQTPPAPTIIADVERASVSVIPNDESTKVVIKYLDLEDQISTITASKINHQWSLNKVVPGITIEPNSGKVEISYQATQPESDIIATEIKGNSDESGEGKTVMPRKESTPEPPTVSANEMQASVSIVPAVESDKLKVHYTNKDGQASILIATKEGSTWTLDKQESGITLDTNTGEVTISYSAVQPESEITASETKANSDESEVSKVTMPRKESTPEAPTVNANEAQANVSILPNDDSTKLEIHYTNKDGQASAIIVTKEGTSWILDTEVPGISINPNTGEITISYTAVQPESEVTASETKGNSDASESSKVTMPRKEATPEPPIVSANDKEATVTVKPNDGATKVEIQIIDKKGKAIQITVNKKEALWSINENINGISLDSITGKVTISSETVEAGSVISTVEYRGNSDRSKVINIKMPQKLINKEKNKTNTSKVKTKAHISEKGKEKSKTKSKPKTNKALPDTGETNETNRTLISSILLIGLILIRKSRKKKDTI</sequence>
<keyword evidence="9" id="KW-1185">Reference proteome</keyword>
<evidence type="ECO:0000256" key="1">
    <source>
        <dbReference type="ARBA" id="ARBA00004168"/>
    </source>
</evidence>
<dbReference type="InterPro" id="IPR026359">
    <property type="entry name" value="SasC/FmtB_aggreg_dom"/>
</dbReference>
<evidence type="ECO:0000256" key="3">
    <source>
        <dbReference type="ARBA" id="ARBA00022525"/>
    </source>
</evidence>
<evidence type="ECO:0000259" key="7">
    <source>
        <dbReference type="PROSITE" id="PS50847"/>
    </source>
</evidence>